<keyword evidence="7 9" id="KW-0472">Membrane</keyword>
<organism evidence="11 12">
    <name type="scientific">Desulforhopalus singaporensis</name>
    <dbReference type="NCBI Taxonomy" id="91360"/>
    <lineage>
        <taxon>Bacteria</taxon>
        <taxon>Pseudomonadati</taxon>
        <taxon>Thermodesulfobacteriota</taxon>
        <taxon>Desulfobulbia</taxon>
        <taxon>Desulfobulbales</taxon>
        <taxon>Desulfocapsaceae</taxon>
        <taxon>Desulforhopalus</taxon>
    </lineage>
</organism>
<evidence type="ECO:0000313" key="12">
    <source>
        <dbReference type="Proteomes" id="UP000199073"/>
    </source>
</evidence>
<proteinExistence type="inferred from homology"/>
<keyword evidence="5 9" id="KW-0812">Transmembrane</keyword>
<keyword evidence="6 9" id="KW-1133">Transmembrane helix</keyword>
<evidence type="ECO:0000256" key="4">
    <source>
        <dbReference type="ARBA" id="ARBA00022519"/>
    </source>
</evidence>
<accession>A0A1H0N9M4</accession>
<dbReference type="AlphaFoldDB" id="A0A1H0N9M4"/>
<evidence type="ECO:0000313" key="11">
    <source>
        <dbReference type="EMBL" id="SDO89429.1"/>
    </source>
</evidence>
<gene>
    <name evidence="11" type="ORF">SAMN05660330_01311</name>
</gene>
<evidence type="ECO:0000259" key="10">
    <source>
        <dbReference type="Pfam" id="PF04290"/>
    </source>
</evidence>
<evidence type="ECO:0000256" key="8">
    <source>
        <dbReference type="ARBA" id="ARBA00038436"/>
    </source>
</evidence>
<sequence length="173" mass="19910">MKALREKLQFLVIFITRANRIIAYTISAVLILFGAIMLYEAIARHFFNSPTTWAFEFSKMSFGFYMIWAGAYAMLCGEHVSMDIFYSKWSPRAKAIMDSVTFVFFMVFISLLLYLVTEDAINSISFKEVSNSTLAQPLYHWRASLAVGIFLLLLQGIAEFIKNLWFAVYNEAL</sequence>
<dbReference type="Proteomes" id="UP000199073">
    <property type="component" value="Unassembled WGS sequence"/>
</dbReference>
<name>A0A1H0N9M4_9BACT</name>
<dbReference type="OrthoDB" id="5420906at2"/>
<evidence type="ECO:0000256" key="1">
    <source>
        <dbReference type="ARBA" id="ARBA00004429"/>
    </source>
</evidence>
<evidence type="ECO:0000256" key="7">
    <source>
        <dbReference type="ARBA" id="ARBA00023136"/>
    </source>
</evidence>
<keyword evidence="12" id="KW-1185">Reference proteome</keyword>
<dbReference type="STRING" id="91360.SAMN05660330_01311"/>
<protein>
    <submittedName>
        <fullName evidence="11">TRAP-type mannitol/chloroaromatic compound transport system, small permease component</fullName>
    </submittedName>
</protein>
<keyword evidence="2" id="KW-0813">Transport</keyword>
<evidence type="ECO:0000256" key="3">
    <source>
        <dbReference type="ARBA" id="ARBA00022475"/>
    </source>
</evidence>
<dbReference type="PANTHER" id="PTHR35011">
    <property type="entry name" value="2,3-DIKETO-L-GULONATE TRAP TRANSPORTER SMALL PERMEASE PROTEIN YIAM"/>
    <property type="match status" value="1"/>
</dbReference>
<feature type="domain" description="Tripartite ATP-independent periplasmic transporters DctQ component" evidence="10">
    <location>
        <begin position="35"/>
        <end position="163"/>
    </location>
</feature>
<feature type="transmembrane region" description="Helical" evidence="9">
    <location>
        <begin position="62"/>
        <end position="80"/>
    </location>
</feature>
<evidence type="ECO:0000256" key="6">
    <source>
        <dbReference type="ARBA" id="ARBA00022989"/>
    </source>
</evidence>
<feature type="transmembrane region" description="Helical" evidence="9">
    <location>
        <begin position="21"/>
        <end position="42"/>
    </location>
</feature>
<keyword evidence="3" id="KW-1003">Cell membrane</keyword>
<dbReference type="EMBL" id="FNJI01000007">
    <property type="protein sequence ID" value="SDO89429.1"/>
    <property type="molecule type" value="Genomic_DNA"/>
</dbReference>
<dbReference type="PANTHER" id="PTHR35011:SF4">
    <property type="entry name" value="SLL1102 PROTEIN"/>
    <property type="match status" value="1"/>
</dbReference>
<evidence type="ECO:0000256" key="2">
    <source>
        <dbReference type="ARBA" id="ARBA00022448"/>
    </source>
</evidence>
<evidence type="ECO:0000256" key="9">
    <source>
        <dbReference type="SAM" id="Phobius"/>
    </source>
</evidence>
<dbReference type="GO" id="GO:0005886">
    <property type="term" value="C:plasma membrane"/>
    <property type="evidence" value="ECO:0007669"/>
    <property type="project" value="UniProtKB-SubCell"/>
</dbReference>
<evidence type="ECO:0000256" key="5">
    <source>
        <dbReference type="ARBA" id="ARBA00022692"/>
    </source>
</evidence>
<feature type="transmembrane region" description="Helical" evidence="9">
    <location>
        <begin position="100"/>
        <end position="117"/>
    </location>
</feature>
<dbReference type="InterPro" id="IPR055348">
    <property type="entry name" value="DctQ"/>
</dbReference>
<comment type="similarity">
    <text evidence="8">Belongs to the TRAP transporter small permease family.</text>
</comment>
<keyword evidence="4" id="KW-0997">Cell inner membrane</keyword>
<reference evidence="11 12" key="1">
    <citation type="submission" date="2016-10" db="EMBL/GenBank/DDBJ databases">
        <authorList>
            <person name="de Groot N.N."/>
        </authorList>
    </citation>
    <scope>NUCLEOTIDE SEQUENCE [LARGE SCALE GENOMIC DNA]</scope>
    <source>
        <strain evidence="11 12">DSM 12130</strain>
    </source>
</reference>
<dbReference type="InterPro" id="IPR007387">
    <property type="entry name" value="TRAP_DctQ"/>
</dbReference>
<comment type="subcellular location">
    <subcellularLocation>
        <location evidence="1">Cell inner membrane</location>
        <topology evidence="1">Multi-pass membrane protein</topology>
    </subcellularLocation>
</comment>
<dbReference type="Pfam" id="PF04290">
    <property type="entry name" value="DctQ"/>
    <property type="match status" value="1"/>
</dbReference>
<dbReference type="RefSeq" id="WP_092220995.1">
    <property type="nucleotide sequence ID" value="NZ_FNJI01000007.1"/>
</dbReference>